<evidence type="ECO:0000313" key="2">
    <source>
        <dbReference type="EMBL" id="MCF2651486.1"/>
    </source>
</evidence>
<dbReference type="Gene3D" id="3.40.50.1820">
    <property type="entry name" value="alpha/beta hydrolase"/>
    <property type="match status" value="1"/>
</dbReference>
<dbReference type="RefSeq" id="WP_235322499.1">
    <property type="nucleotide sequence ID" value="NZ_JAFBIT010000001.1"/>
</dbReference>
<dbReference type="PANTHER" id="PTHR43358">
    <property type="entry name" value="ALPHA/BETA-HYDROLASE"/>
    <property type="match status" value="1"/>
</dbReference>
<dbReference type="GO" id="GO:0016787">
    <property type="term" value="F:hydrolase activity"/>
    <property type="evidence" value="ECO:0007669"/>
    <property type="project" value="UniProtKB-KW"/>
</dbReference>
<dbReference type="PANTHER" id="PTHR43358:SF4">
    <property type="entry name" value="ALPHA_BETA HYDROLASE FOLD-1 DOMAIN-CONTAINING PROTEIN"/>
    <property type="match status" value="1"/>
</dbReference>
<proteinExistence type="predicted"/>
<comment type="caution">
    <text evidence="2">The sequence shown here is derived from an EMBL/GenBank/DDBJ whole genome shotgun (WGS) entry which is preliminary data.</text>
</comment>
<dbReference type="EMBL" id="JAFBIT010000001">
    <property type="protein sequence ID" value="MCF2651486.1"/>
    <property type="molecule type" value="Genomic_DNA"/>
</dbReference>
<dbReference type="Proteomes" id="UP001299220">
    <property type="component" value="Unassembled WGS sequence"/>
</dbReference>
<evidence type="ECO:0000259" key="1">
    <source>
        <dbReference type="Pfam" id="PF12146"/>
    </source>
</evidence>
<keyword evidence="2" id="KW-0378">Hydrolase</keyword>
<feature type="domain" description="Serine aminopeptidase S33" evidence="1">
    <location>
        <begin position="83"/>
        <end position="179"/>
    </location>
</feature>
<evidence type="ECO:0000313" key="3">
    <source>
        <dbReference type="Proteomes" id="UP001299220"/>
    </source>
</evidence>
<dbReference type="SUPFAM" id="SSF53474">
    <property type="entry name" value="alpha/beta-Hydrolases"/>
    <property type="match status" value="1"/>
</dbReference>
<sequence>MGKKMFAASVLAIGGLTAFSNAMLNIALRRKKTPPQESSSDPKTRALDAWFEQRAVRVTHRNRDNMRLTGWFVLHPGSHRYAVICHGYTNCGRNMRHRGKPFYDMGFNLLMPDARAHGGSDGKMIGMGWPERRDMVEWIYDILKRDPDAKILLYGESMGAATVMMTAGEVLPEQVKLAIEDCGFTSVWDQMKSAIPYLYHIPPYPMLPVASCLSKLRAGYTFREASAIRQVRRCKIPMLFIHGEADDFVPYPMVHRLYEAATCEKQMLTVPKAGHCLSAETAPDVYWNTVRSFVERYIDR</sequence>
<name>A0ABS9CK32_9FIRM</name>
<keyword evidence="3" id="KW-1185">Reference proteome</keyword>
<gene>
    <name evidence="2" type="ORF">JQM67_02545</name>
</gene>
<dbReference type="Pfam" id="PF12146">
    <property type="entry name" value="Hydrolase_4"/>
    <property type="match status" value="1"/>
</dbReference>
<protein>
    <submittedName>
        <fullName evidence="2">Alpha/beta hydrolase</fullName>
    </submittedName>
</protein>
<dbReference type="InterPro" id="IPR029058">
    <property type="entry name" value="AB_hydrolase_fold"/>
</dbReference>
<organism evidence="2 3">
    <name type="scientific">Anaeromassilibacillus senegalensis</name>
    <dbReference type="NCBI Taxonomy" id="1673717"/>
    <lineage>
        <taxon>Bacteria</taxon>
        <taxon>Bacillati</taxon>
        <taxon>Bacillota</taxon>
        <taxon>Clostridia</taxon>
        <taxon>Eubacteriales</taxon>
        <taxon>Acutalibacteraceae</taxon>
        <taxon>Anaeromassilibacillus</taxon>
    </lineage>
</organism>
<dbReference type="InterPro" id="IPR052920">
    <property type="entry name" value="DNA-binding_regulatory"/>
</dbReference>
<reference evidence="2 3" key="1">
    <citation type="submission" date="2020-12" db="EMBL/GenBank/DDBJ databases">
        <title>Whole genome sequences of gut porcine anaerobes.</title>
        <authorList>
            <person name="Kubasova T."/>
            <person name="Jahodarova E."/>
            <person name="Rychlik I."/>
        </authorList>
    </citation>
    <scope>NUCLEOTIDE SEQUENCE [LARGE SCALE GENOMIC DNA]</scope>
    <source>
        <strain evidence="2 3">An867</strain>
    </source>
</reference>
<accession>A0ABS9CK32</accession>
<dbReference type="InterPro" id="IPR022742">
    <property type="entry name" value="Hydrolase_4"/>
</dbReference>